<dbReference type="RefSeq" id="WP_324766375.1">
    <property type="nucleotide sequence ID" value="NZ_JAOZYB010000013.1"/>
</dbReference>
<evidence type="ECO:0000256" key="1">
    <source>
        <dbReference type="SAM" id="MobiDB-lite"/>
    </source>
</evidence>
<proteinExistence type="predicted"/>
<dbReference type="EMBL" id="JAOZYB010000013">
    <property type="protein sequence ID" value="MEB3959396.1"/>
    <property type="molecule type" value="Genomic_DNA"/>
</dbReference>
<name>A0ABU6C3U0_9ACTN</name>
<dbReference type="Proteomes" id="UP001352223">
    <property type="component" value="Unassembled WGS sequence"/>
</dbReference>
<accession>A0ABU6C3U0</accession>
<feature type="region of interest" description="Disordered" evidence="1">
    <location>
        <begin position="1"/>
        <end position="31"/>
    </location>
</feature>
<comment type="caution">
    <text evidence="2">The sequence shown here is derived from an EMBL/GenBank/DDBJ whole genome shotgun (WGS) entry which is preliminary data.</text>
</comment>
<evidence type="ECO:0000313" key="2">
    <source>
        <dbReference type="EMBL" id="MEB3959396.1"/>
    </source>
</evidence>
<gene>
    <name evidence="2" type="ORF">OKJ48_03895</name>
</gene>
<protein>
    <submittedName>
        <fullName evidence="2">Uncharacterized protein</fullName>
    </submittedName>
</protein>
<organism evidence="2 3">
    <name type="scientific">Streptomyces kunmingensis</name>
    <dbReference type="NCBI Taxonomy" id="68225"/>
    <lineage>
        <taxon>Bacteria</taxon>
        <taxon>Bacillati</taxon>
        <taxon>Actinomycetota</taxon>
        <taxon>Actinomycetes</taxon>
        <taxon>Kitasatosporales</taxon>
        <taxon>Streptomycetaceae</taxon>
        <taxon>Streptomyces</taxon>
    </lineage>
</organism>
<evidence type="ECO:0000313" key="3">
    <source>
        <dbReference type="Proteomes" id="UP001352223"/>
    </source>
</evidence>
<sequence>MAHHPLTMGAASPPQGKKARMPGMLSGGVARGGVHRIGRRATARCYTAAELP</sequence>
<keyword evidence="3" id="KW-1185">Reference proteome</keyword>
<reference evidence="2 3" key="1">
    <citation type="submission" date="2022-10" db="EMBL/GenBank/DDBJ databases">
        <authorList>
            <person name="Xie J."/>
            <person name="Shen N."/>
        </authorList>
    </citation>
    <scope>NUCLEOTIDE SEQUENCE [LARGE SCALE GENOMIC DNA]</scope>
    <source>
        <strain evidence="2 3">DSM 41681</strain>
    </source>
</reference>